<evidence type="ECO:0008006" key="3">
    <source>
        <dbReference type="Google" id="ProtNLM"/>
    </source>
</evidence>
<dbReference type="EMBL" id="FNEZ01000002">
    <property type="protein sequence ID" value="SDJ63897.1"/>
    <property type="molecule type" value="Genomic_DNA"/>
</dbReference>
<evidence type="ECO:0000313" key="1">
    <source>
        <dbReference type="EMBL" id="SDJ63897.1"/>
    </source>
</evidence>
<dbReference type="STRING" id="1128970.SAMN04487935_1294"/>
<name>A0A1G8VDD5_9FLAO</name>
<organism evidence="1 2">
    <name type="scientific">Flavobacterium noncentrifugens</name>
    <dbReference type="NCBI Taxonomy" id="1128970"/>
    <lineage>
        <taxon>Bacteria</taxon>
        <taxon>Pseudomonadati</taxon>
        <taxon>Bacteroidota</taxon>
        <taxon>Flavobacteriia</taxon>
        <taxon>Flavobacteriales</taxon>
        <taxon>Flavobacteriaceae</taxon>
        <taxon>Flavobacterium</taxon>
    </lineage>
</organism>
<gene>
    <name evidence="1" type="ORF">SAMN04487935_1294</name>
</gene>
<accession>A0A1G8VDD5</accession>
<proteinExistence type="predicted"/>
<sequence length="81" mass="9006">MLSGSDMKTYKNLSGNSGIKAYQISQQSIRIAFSDGSVYLYNYASNGKRAVEIMKGLAEKGIGLTTYINQEVRDQYAEKLK</sequence>
<reference evidence="1 2" key="1">
    <citation type="submission" date="2016-10" db="EMBL/GenBank/DDBJ databases">
        <authorList>
            <person name="de Groot N.N."/>
        </authorList>
    </citation>
    <scope>NUCLEOTIDE SEQUENCE [LARGE SCALE GENOMIC DNA]</scope>
    <source>
        <strain evidence="1 2">CGMCC 1.10076</strain>
    </source>
</reference>
<keyword evidence="2" id="KW-1185">Reference proteome</keyword>
<dbReference type="AlphaFoldDB" id="A0A1G8VDD5"/>
<evidence type="ECO:0000313" key="2">
    <source>
        <dbReference type="Proteomes" id="UP000199580"/>
    </source>
</evidence>
<dbReference type="Proteomes" id="UP000199580">
    <property type="component" value="Unassembled WGS sequence"/>
</dbReference>
<protein>
    <recommendedName>
        <fullName evidence="3">KTSC domain-containing protein</fullName>
    </recommendedName>
</protein>